<evidence type="ECO:0000313" key="2">
    <source>
        <dbReference type="EMBL" id="MBB4772281.1"/>
    </source>
</evidence>
<feature type="region of interest" description="Disordered" evidence="1">
    <location>
        <begin position="1"/>
        <end position="20"/>
    </location>
</feature>
<evidence type="ECO:0000313" key="3">
    <source>
        <dbReference type="Proteomes" id="UP000549343"/>
    </source>
</evidence>
<proteinExistence type="predicted"/>
<feature type="compositionally biased region" description="Basic and acidic residues" evidence="1">
    <location>
        <begin position="163"/>
        <end position="173"/>
    </location>
</feature>
<dbReference type="AlphaFoldDB" id="A0A7W7MV62"/>
<reference evidence="2 3" key="1">
    <citation type="submission" date="2020-08" db="EMBL/GenBank/DDBJ databases">
        <title>Sequencing the genomes of 1000 actinobacteria strains.</title>
        <authorList>
            <person name="Klenk H.-P."/>
        </authorList>
    </citation>
    <scope>NUCLEOTIDE SEQUENCE [LARGE SCALE GENOMIC DNA]</scope>
    <source>
        <strain evidence="2 3">DSM 44772</strain>
    </source>
</reference>
<gene>
    <name evidence="2" type="ORF">F4557_000699</name>
</gene>
<name>A0A7W7MV62_9ACTN</name>
<protein>
    <submittedName>
        <fullName evidence="2">Uncharacterized protein</fullName>
    </submittedName>
</protein>
<comment type="caution">
    <text evidence="2">The sequence shown here is derived from an EMBL/GenBank/DDBJ whole genome shotgun (WGS) entry which is preliminary data.</text>
</comment>
<accession>A0A7W7MV62</accession>
<evidence type="ECO:0000256" key="1">
    <source>
        <dbReference type="SAM" id="MobiDB-lite"/>
    </source>
</evidence>
<feature type="compositionally biased region" description="Low complexity" evidence="1">
    <location>
        <begin position="175"/>
        <end position="189"/>
    </location>
</feature>
<organism evidence="2 3">
    <name type="scientific">Actinomadura livida</name>
    <dbReference type="NCBI Taxonomy" id="79909"/>
    <lineage>
        <taxon>Bacteria</taxon>
        <taxon>Bacillati</taxon>
        <taxon>Actinomycetota</taxon>
        <taxon>Actinomycetes</taxon>
        <taxon>Streptosporangiales</taxon>
        <taxon>Thermomonosporaceae</taxon>
        <taxon>Actinomadura</taxon>
    </lineage>
</organism>
<dbReference type="EMBL" id="JACHMV010000001">
    <property type="protein sequence ID" value="MBB4772281.1"/>
    <property type="molecule type" value="Genomic_DNA"/>
</dbReference>
<feature type="region of interest" description="Disordered" evidence="1">
    <location>
        <begin position="108"/>
        <end position="189"/>
    </location>
</feature>
<sequence length="189" mass="19627">MCSSVGIAQTGRHRGQTFPVEPPLTASRVALAAGDPAQTTVYFRNGTFVPAGRRDEQAAIDFATARLAAPRDLRDFRATPTDGGGRLVAFDDVTVWLSPDEIKHSGTIDLGRQAAAKISPNRPATTGGPTSHGRAPTSPERSAAHPSASCANTSSTRTAPLETGEHLIAREAIRPPLSRSAGGSASPPP</sequence>
<feature type="compositionally biased region" description="Polar residues" evidence="1">
    <location>
        <begin position="149"/>
        <end position="158"/>
    </location>
</feature>
<dbReference type="Proteomes" id="UP000549343">
    <property type="component" value="Unassembled WGS sequence"/>
</dbReference>